<reference evidence="2" key="1">
    <citation type="submission" date="2020-07" db="EMBL/GenBank/DDBJ databases">
        <title>Huge and variable diversity of episymbiotic CPR bacteria and DPANN archaea in groundwater ecosystems.</title>
        <authorList>
            <person name="He C.Y."/>
            <person name="Keren R."/>
            <person name="Whittaker M."/>
            <person name="Farag I.F."/>
            <person name="Doudna J."/>
            <person name="Cate J.H.D."/>
            <person name="Banfield J.F."/>
        </authorList>
    </citation>
    <scope>NUCLEOTIDE SEQUENCE</scope>
    <source>
        <strain evidence="2">NC_groundwater_17_Pr7_B-0.1um_64_12</strain>
    </source>
</reference>
<sequence>MIETTSDGRIGRVIGMERRPNTAYTFWFWTDRDAPVGIGTLVKVLSAEDKVYGTVVEAHGFNDLESPLHEFLSVGGDPAKLPPTQRPEMRVYQAAVLYREPEEPVGAVPIGEVFLANEADVRMALRTAKFADEFGVPCGCYGYKDEPLQVHLDQRFLLGPEAGHFNMTGTSGLAAKTSYILFLLQSIFANHKDEEGADGAKGVAALLFNTKGGDLLFIDQADESNAFTELDRKLYAACELEAVPFPKVRYYAPLANDRANLNSLRTNVVLMEKNPTRAFEFGLADIVRHAEVLLNKDDLEAKADAYLEFLNQEHVQNEKGRKIGNQGEPRRAKTLDELCDIVAAQVEFARSKNQEFYESHHFRTMQKMLNRLKGLTRRFTGLIATSGAAAGPLEEPFEPGSVTVIDVARLGSDEQDLVFAAFITKLRERMEEGTLGVGKMIVVVDELNKYAPSGGGETYVAASLKEIAARGRYLGLTLFGAQQFRSRVDKEVVGNAATHAFGHVESEELAQPSYSHFSPAVKEKLGSLQPGEVLIKHPHFAQPIFVRFPNPCVMKGGDGLRKYPKSADQLFGELAEGFIKRLAPADLNRALDALAKMSDDKDAQTEVLRGLRRANSADECLKVLERAPRKAPIGLRENREPTAVVATGGPDFEEDPFDDLPH</sequence>
<evidence type="ECO:0000256" key="1">
    <source>
        <dbReference type="SAM" id="MobiDB-lite"/>
    </source>
</evidence>
<dbReference type="Proteomes" id="UP000727962">
    <property type="component" value="Unassembled WGS sequence"/>
</dbReference>
<name>A0A931LYH4_FIMGI</name>
<comment type="caution">
    <text evidence="2">The sequence shown here is derived from an EMBL/GenBank/DDBJ whole genome shotgun (WGS) entry which is preliminary data.</text>
</comment>
<organism evidence="2 3">
    <name type="scientific">Fimbriimonas ginsengisoli</name>
    <dbReference type="NCBI Taxonomy" id="1005039"/>
    <lineage>
        <taxon>Bacteria</taxon>
        <taxon>Bacillati</taxon>
        <taxon>Armatimonadota</taxon>
        <taxon>Fimbriimonadia</taxon>
        <taxon>Fimbriimonadales</taxon>
        <taxon>Fimbriimonadaceae</taxon>
        <taxon>Fimbriimonas</taxon>
    </lineage>
</organism>
<protein>
    <submittedName>
        <fullName evidence="2">ATP-binding protein</fullName>
    </submittedName>
</protein>
<accession>A0A931LYH4</accession>
<dbReference type="AlphaFoldDB" id="A0A931LYH4"/>
<dbReference type="InterPro" id="IPR051162">
    <property type="entry name" value="T4SS_component"/>
</dbReference>
<evidence type="ECO:0000313" key="2">
    <source>
        <dbReference type="EMBL" id="MBI1757090.1"/>
    </source>
</evidence>
<dbReference type="Gene3D" id="3.40.50.300">
    <property type="entry name" value="P-loop containing nucleotide triphosphate hydrolases"/>
    <property type="match status" value="1"/>
</dbReference>
<feature type="compositionally biased region" description="Acidic residues" evidence="1">
    <location>
        <begin position="651"/>
        <end position="662"/>
    </location>
</feature>
<keyword evidence="2" id="KW-0547">Nucleotide-binding</keyword>
<dbReference type="InterPro" id="IPR027417">
    <property type="entry name" value="P-loop_NTPase"/>
</dbReference>
<evidence type="ECO:0000313" key="3">
    <source>
        <dbReference type="Proteomes" id="UP000727962"/>
    </source>
</evidence>
<dbReference type="PANTHER" id="PTHR30121:SF6">
    <property type="entry name" value="SLR6007 PROTEIN"/>
    <property type="match status" value="1"/>
</dbReference>
<dbReference type="GO" id="GO:0005524">
    <property type="term" value="F:ATP binding"/>
    <property type="evidence" value="ECO:0007669"/>
    <property type="project" value="UniProtKB-KW"/>
</dbReference>
<gene>
    <name evidence="2" type="ORF">HYR64_08305</name>
</gene>
<proteinExistence type="predicted"/>
<keyword evidence="2" id="KW-0067">ATP-binding</keyword>
<dbReference type="PANTHER" id="PTHR30121">
    <property type="entry name" value="UNCHARACTERIZED PROTEIN YJGR-RELATED"/>
    <property type="match status" value="1"/>
</dbReference>
<feature type="region of interest" description="Disordered" evidence="1">
    <location>
        <begin position="632"/>
        <end position="662"/>
    </location>
</feature>
<dbReference type="EMBL" id="JACOSL010000051">
    <property type="protein sequence ID" value="MBI1757090.1"/>
    <property type="molecule type" value="Genomic_DNA"/>
</dbReference>
<dbReference type="SUPFAM" id="SSF52540">
    <property type="entry name" value="P-loop containing nucleoside triphosphate hydrolases"/>
    <property type="match status" value="1"/>
</dbReference>